<evidence type="ECO:0000313" key="1">
    <source>
        <dbReference type="EMBL" id="SBS89934.1"/>
    </source>
</evidence>
<dbReference type="EMBL" id="FLQU01002015">
    <property type="protein sequence ID" value="SBS95326.1"/>
    <property type="molecule type" value="Genomic_DNA"/>
</dbReference>
<evidence type="ECO:0000313" key="2">
    <source>
        <dbReference type="EMBL" id="SBS95326.1"/>
    </source>
</evidence>
<proteinExistence type="predicted"/>
<reference evidence="3" key="1">
    <citation type="submission" date="2016-05" db="EMBL/GenBank/DDBJ databases">
        <authorList>
            <person name="Naeem Raeece"/>
        </authorList>
    </citation>
    <scope>NUCLEOTIDE SEQUENCE [LARGE SCALE GENOMIC DNA]</scope>
</reference>
<feature type="non-terminal residue" evidence="2">
    <location>
        <position position="1"/>
    </location>
</feature>
<evidence type="ECO:0000313" key="3">
    <source>
        <dbReference type="Proteomes" id="UP000078560"/>
    </source>
</evidence>
<dbReference type="EMBL" id="FLQU01000842">
    <property type="protein sequence ID" value="SBS89934.1"/>
    <property type="molecule type" value="Genomic_DNA"/>
</dbReference>
<accession>A0A1A8WVH8</accession>
<dbReference type="Proteomes" id="UP000078560">
    <property type="component" value="Unassembled WGS sequence"/>
</dbReference>
<dbReference type="AlphaFoldDB" id="A0A1A8WVH8"/>
<sequence>VTPFGSLVRNNLLKKKIVRDNFDETVDDESMYDYSGSVNTNMQNVGYNMSYNNDWSPSQ</sequence>
<gene>
    <name evidence="1" type="ORF">POVCU2_0058680</name>
    <name evidence="2" type="ORF">POVCU2_0095050</name>
</gene>
<organism evidence="2 3">
    <name type="scientific">Plasmodium ovale curtisi</name>
    <dbReference type="NCBI Taxonomy" id="864141"/>
    <lineage>
        <taxon>Eukaryota</taxon>
        <taxon>Sar</taxon>
        <taxon>Alveolata</taxon>
        <taxon>Apicomplexa</taxon>
        <taxon>Aconoidasida</taxon>
        <taxon>Haemosporida</taxon>
        <taxon>Plasmodiidae</taxon>
        <taxon>Plasmodium</taxon>
        <taxon>Plasmodium (Plasmodium)</taxon>
    </lineage>
</organism>
<evidence type="ECO:0008006" key="4">
    <source>
        <dbReference type="Google" id="ProtNLM"/>
    </source>
</evidence>
<name>A0A1A8WVH8_PLAOA</name>
<reference evidence="2" key="2">
    <citation type="submission" date="2016-05" db="EMBL/GenBank/DDBJ databases">
        <authorList>
            <person name="Lavstsen T."/>
            <person name="Jespersen J.S."/>
        </authorList>
    </citation>
    <scope>NUCLEOTIDE SEQUENCE [LARGE SCALE GENOMIC DNA]</scope>
</reference>
<protein>
    <recommendedName>
        <fullName evidence="4">PIR Superfamily Protein</fullName>
    </recommendedName>
</protein>